<comment type="caution">
    <text evidence="3">The sequence shown here is derived from an EMBL/GenBank/DDBJ whole genome shotgun (WGS) entry which is preliminary data.</text>
</comment>
<dbReference type="RefSeq" id="WP_005681848.1">
    <property type="nucleotide sequence ID" value="NZ_JADNPL010000025.1"/>
</dbReference>
<sequence length="263" mass="29593">MKQKTLIALVLTGMSGLGSCVNAQPGKQIIDLDRPDYSLDVAHFYSESLGADHSASGEGGTEAGYRRDTINTLGENPRPVIVFYRPQSDSLYKEATFFGLDFGKLEMAVNMQGRLIRTDAQTETDEEGFGRMMEAVVRKYGEPVGKTMETGKENLDKILKQALEELSVYHWDVGDDEYIELAAERRSDPAEDEEGEPVQEETASPCVEVTFSRTKKEFDLLFKEVFSPLAEDTEELLKDLKEAEQEIRQKWEESPKATSEKKE</sequence>
<dbReference type="GeneID" id="75111842"/>
<dbReference type="Proteomes" id="UP000283310">
    <property type="component" value="Unassembled WGS sequence"/>
</dbReference>
<feature type="region of interest" description="Disordered" evidence="1">
    <location>
        <begin position="186"/>
        <end position="206"/>
    </location>
</feature>
<name>A0A412DD59_BACSE</name>
<evidence type="ECO:0000313" key="4">
    <source>
        <dbReference type="Proteomes" id="UP000283310"/>
    </source>
</evidence>
<dbReference type="PROSITE" id="PS51257">
    <property type="entry name" value="PROKAR_LIPOPROTEIN"/>
    <property type="match status" value="1"/>
</dbReference>
<feature type="compositionally biased region" description="Acidic residues" evidence="1">
    <location>
        <begin position="190"/>
        <end position="199"/>
    </location>
</feature>
<dbReference type="AlphaFoldDB" id="A0A412DD59"/>
<feature type="chain" id="PRO_5019439854" description="Lipoprotein" evidence="2">
    <location>
        <begin position="24"/>
        <end position="263"/>
    </location>
</feature>
<evidence type="ECO:0000256" key="1">
    <source>
        <dbReference type="SAM" id="MobiDB-lite"/>
    </source>
</evidence>
<gene>
    <name evidence="3" type="ORF">DWY65_14930</name>
</gene>
<proteinExistence type="predicted"/>
<protein>
    <recommendedName>
        <fullName evidence="5">Lipoprotein</fullName>
    </recommendedName>
</protein>
<evidence type="ECO:0000313" key="3">
    <source>
        <dbReference type="EMBL" id="RGR09253.1"/>
    </source>
</evidence>
<dbReference type="EMBL" id="QRTW01000039">
    <property type="protein sequence ID" value="RGR09253.1"/>
    <property type="molecule type" value="Genomic_DNA"/>
</dbReference>
<keyword evidence="2" id="KW-0732">Signal</keyword>
<evidence type="ECO:0008006" key="5">
    <source>
        <dbReference type="Google" id="ProtNLM"/>
    </source>
</evidence>
<accession>A0A412DD59</accession>
<feature type="signal peptide" evidence="2">
    <location>
        <begin position="1"/>
        <end position="23"/>
    </location>
</feature>
<organism evidence="3 4">
    <name type="scientific">Bacteroides stercoris</name>
    <dbReference type="NCBI Taxonomy" id="46506"/>
    <lineage>
        <taxon>Bacteria</taxon>
        <taxon>Pseudomonadati</taxon>
        <taxon>Bacteroidota</taxon>
        <taxon>Bacteroidia</taxon>
        <taxon>Bacteroidales</taxon>
        <taxon>Bacteroidaceae</taxon>
        <taxon>Bacteroides</taxon>
    </lineage>
</organism>
<reference evidence="3 4" key="1">
    <citation type="submission" date="2018-08" db="EMBL/GenBank/DDBJ databases">
        <title>A genome reference for cultivated species of the human gut microbiota.</title>
        <authorList>
            <person name="Zou Y."/>
            <person name="Xue W."/>
            <person name="Luo G."/>
        </authorList>
    </citation>
    <scope>NUCLEOTIDE SEQUENCE [LARGE SCALE GENOMIC DNA]</scope>
    <source>
        <strain evidence="3 4">AF26-20BH</strain>
    </source>
</reference>
<evidence type="ECO:0000256" key="2">
    <source>
        <dbReference type="SAM" id="SignalP"/>
    </source>
</evidence>